<name>A0A1T4JX95_PORCN</name>
<dbReference type="InterPro" id="IPR029140">
    <property type="entry name" value="Mfa1_C"/>
</dbReference>
<sequence>MKRPIKGLAILILLCVLVACNKRVVLDETSSAESLKEVLITTHFTSQASGLRSDISERAQYIAKDIRRISFNDIRIIFYSMNEAEVPQSVLHLFDKKVSCDKGVLQGTEGIISKTNNGAFALTLKNLKVPAGNYKVLIVCNPTDEVKERTAIGENFSALRSDFVKQPFDKNSRLLMQFYTNADQLIKITKENFDQTKESQPLEIKAELKPNFAYASIFWDNIKVPTNHRIETQQIIFLRDVSNKKFRLFPEYQEIDLDNGLKGHYPVDANFNGYQDKSWEDLKEDFDYIKDYRDTGIYQKIVTRDVEEKFQGFIIPENTVDGSDLSAKNVTRLIVGITYSPDQDIPLGEDWLTIRGKHYSKAAFETLIRKIKQKESQEQSSEEKELLKIYTTLKPHFDRVTGSNIFGYSSDDVQFYKKGVTYYAIPIRHFKDNELSTKKKTGRYGVVRNTLYMIHIASLSQIGFGDPLTIPHDTAYDTEGVSDSNLSITTPDIVEYTVDL</sequence>
<proteinExistence type="predicted"/>
<dbReference type="PROSITE" id="PS51257">
    <property type="entry name" value="PROKAR_LIPOPROTEIN"/>
    <property type="match status" value="1"/>
</dbReference>
<gene>
    <name evidence="2" type="ORF">SAMN02745205_00414</name>
</gene>
<feature type="domain" description="Minor fimbrium subunit Mfa1 C-terminal" evidence="1">
    <location>
        <begin position="414"/>
        <end position="467"/>
    </location>
</feature>
<organism evidence="2 3">
    <name type="scientific">Porphyromonas cangingivalis</name>
    <dbReference type="NCBI Taxonomy" id="36874"/>
    <lineage>
        <taxon>Bacteria</taxon>
        <taxon>Pseudomonadati</taxon>
        <taxon>Bacteroidota</taxon>
        <taxon>Bacteroidia</taxon>
        <taxon>Bacteroidales</taxon>
        <taxon>Porphyromonadaceae</taxon>
        <taxon>Porphyromonas</taxon>
    </lineage>
</organism>
<evidence type="ECO:0000313" key="2">
    <source>
        <dbReference type="EMBL" id="SJZ34773.1"/>
    </source>
</evidence>
<dbReference type="AlphaFoldDB" id="A0A1T4JX95"/>
<accession>A0A1T4JX95</accession>
<protein>
    <submittedName>
        <fullName evidence="2">Major fimbrial subunit protein type IV, Fimbrillin, C-terminal</fullName>
    </submittedName>
</protein>
<reference evidence="2 3" key="1">
    <citation type="submission" date="2017-02" db="EMBL/GenBank/DDBJ databases">
        <authorList>
            <person name="Peterson S.W."/>
        </authorList>
    </citation>
    <scope>NUCLEOTIDE SEQUENCE [LARGE SCALE GENOMIC DNA]</scope>
    <source>
        <strain evidence="2 3">ATCC 700135</strain>
    </source>
</reference>
<dbReference type="Pfam" id="PF15495">
    <property type="entry name" value="Fimbrillin_C"/>
    <property type="match status" value="1"/>
</dbReference>
<evidence type="ECO:0000259" key="1">
    <source>
        <dbReference type="Pfam" id="PF15495"/>
    </source>
</evidence>
<evidence type="ECO:0000313" key="3">
    <source>
        <dbReference type="Proteomes" id="UP000189956"/>
    </source>
</evidence>
<dbReference type="Gene3D" id="2.60.40.3690">
    <property type="match status" value="2"/>
</dbReference>
<dbReference type="Proteomes" id="UP000189956">
    <property type="component" value="Unassembled WGS sequence"/>
</dbReference>
<dbReference type="Gene3D" id="2.60.40.2580">
    <property type="match status" value="1"/>
</dbReference>
<dbReference type="EMBL" id="FUWL01000004">
    <property type="protein sequence ID" value="SJZ34773.1"/>
    <property type="molecule type" value="Genomic_DNA"/>
</dbReference>
<dbReference type="RefSeq" id="WP_078735544.1">
    <property type="nucleotide sequence ID" value="NZ_FUWL01000004.1"/>
</dbReference>